<dbReference type="PROSITE" id="PS51318">
    <property type="entry name" value="TAT"/>
    <property type="match status" value="1"/>
</dbReference>
<keyword evidence="2" id="KW-1185">Reference proteome</keyword>
<dbReference type="RefSeq" id="WP_205257375.1">
    <property type="nucleotide sequence ID" value="NZ_BAAAPV010000001.1"/>
</dbReference>
<gene>
    <name evidence="1" type="ORF">JL107_12430</name>
</gene>
<proteinExistence type="predicted"/>
<dbReference type="InterPro" id="IPR006311">
    <property type="entry name" value="TAT_signal"/>
</dbReference>
<accession>A0A938YMG5</accession>
<organism evidence="1 2">
    <name type="scientific">Nakamurella flavida</name>
    <dbReference type="NCBI Taxonomy" id="363630"/>
    <lineage>
        <taxon>Bacteria</taxon>
        <taxon>Bacillati</taxon>
        <taxon>Actinomycetota</taxon>
        <taxon>Actinomycetes</taxon>
        <taxon>Nakamurellales</taxon>
        <taxon>Nakamurellaceae</taxon>
        <taxon>Nakamurella</taxon>
    </lineage>
</organism>
<evidence type="ECO:0000313" key="2">
    <source>
        <dbReference type="Proteomes" id="UP000663801"/>
    </source>
</evidence>
<comment type="caution">
    <text evidence="1">The sequence shown here is derived from an EMBL/GenBank/DDBJ whole genome shotgun (WGS) entry which is preliminary data.</text>
</comment>
<dbReference type="AlphaFoldDB" id="A0A938YMG5"/>
<protein>
    <submittedName>
        <fullName evidence="1">Twin-arginine translocation signal domain-containing protein</fullName>
    </submittedName>
</protein>
<sequence>MTTTLSERVVSRLTRRAGRRPQASRRGFLGGAALTGAALAVNPWGYLVRPASAYDTVCGLDAGCNDGYSVFCCTINGGANSCPPNSFIGGWWKADNSSFCGGSARYYIDCNAYKGDGAWQCRCASGTCDERRVACNQFRYGQCSLEVPQSASGPVVCRMVSCTPPWQQYAGVCTASSATDNRTATHSAPCNGQDPVGALDGVTPVPGGIRLSGWALDQDQGGTEIQIAVYVDDGGRGWFPTGVPRSDVAAAYRVPGNHGFDVVVPADPGQHRVAVYAINVGGGATNPLLGTRTATAGPPAVRSPIGNLDGVTPGPDGTVRVTGWAVDPDAPATAIPVAVYRNGQGVAWFPTGGDRPDVNAALGVGGRHGFAVTLTVPPGDHEIAVFGIDDDGRAGNSLLGVRTVRGTGSPRGSLDSAVDTGGAVRLAGWAYDPDRPDDAIQVAVYRDDTGIAWFPTGGERPDVNSAFGIGGRHGFVVTVPTAPGRHTFTVFAINVGAAAGNPVIGSLTVDVR</sequence>
<reference evidence="1" key="1">
    <citation type="submission" date="2021-01" db="EMBL/GenBank/DDBJ databases">
        <title>KCTC 19127 draft genome.</title>
        <authorList>
            <person name="An D."/>
        </authorList>
    </citation>
    <scope>NUCLEOTIDE SEQUENCE</scope>
    <source>
        <strain evidence="1">KCTC 19127</strain>
    </source>
</reference>
<name>A0A938YMG5_9ACTN</name>
<dbReference type="Proteomes" id="UP000663801">
    <property type="component" value="Unassembled WGS sequence"/>
</dbReference>
<evidence type="ECO:0000313" key="1">
    <source>
        <dbReference type="EMBL" id="MBM9477251.1"/>
    </source>
</evidence>
<dbReference type="InterPro" id="IPR019546">
    <property type="entry name" value="TAT_signal_bac_arc"/>
</dbReference>
<dbReference type="NCBIfam" id="TIGR01409">
    <property type="entry name" value="TAT_signal_seq"/>
    <property type="match status" value="1"/>
</dbReference>
<dbReference type="EMBL" id="JAERWL010000010">
    <property type="protein sequence ID" value="MBM9477251.1"/>
    <property type="molecule type" value="Genomic_DNA"/>
</dbReference>